<keyword evidence="1" id="KW-0472">Membrane</keyword>
<dbReference type="SUPFAM" id="SSF103473">
    <property type="entry name" value="MFS general substrate transporter"/>
    <property type="match status" value="1"/>
</dbReference>
<evidence type="ECO:0000313" key="3">
    <source>
        <dbReference type="Proteomes" id="UP000004095"/>
    </source>
</evidence>
<keyword evidence="1" id="KW-0812">Transmembrane</keyword>
<dbReference type="InterPro" id="IPR011989">
    <property type="entry name" value="ARM-like"/>
</dbReference>
<dbReference type="CDD" id="cd06174">
    <property type="entry name" value="MFS"/>
    <property type="match status" value="1"/>
</dbReference>
<feature type="transmembrane region" description="Helical" evidence="1">
    <location>
        <begin position="48"/>
        <end position="66"/>
    </location>
</feature>
<accession>A1ZX24</accession>
<protein>
    <submittedName>
        <fullName evidence="2">Membrane protein, putative</fullName>
    </submittedName>
</protein>
<name>A1ZX24_MICM2</name>
<evidence type="ECO:0000256" key="1">
    <source>
        <dbReference type="SAM" id="Phobius"/>
    </source>
</evidence>
<dbReference type="OrthoDB" id="789601at2"/>
<dbReference type="eggNOG" id="COG1413">
    <property type="taxonomic scope" value="Bacteria"/>
</dbReference>
<dbReference type="InterPro" id="IPR014710">
    <property type="entry name" value="RmlC-like_jellyroll"/>
</dbReference>
<reference evidence="2 3" key="1">
    <citation type="submission" date="2007-01" db="EMBL/GenBank/DDBJ databases">
        <authorList>
            <person name="Haygood M."/>
            <person name="Podell S."/>
            <person name="Anderson C."/>
            <person name="Hopkinson B."/>
            <person name="Roe K."/>
            <person name="Barbeau K."/>
            <person name="Gaasterland T."/>
            <person name="Ferriera S."/>
            <person name="Johnson J."/>
            <person name="Kravitz S."/>
            <person name="Beeson K."/>
            <person name="Sutton G."/>
            <person name="Rogers Y.-H."/>
            <person name="Friedman R."/>
            <person name="Frazier M."/>
            <person name="Venter J.C."/>
        </authorList>
    </citation>
    <scope>NUCLEOTIDE SEQUENCE [LARGE SCALE GENOMIC DNA]</scope>
    <source>
        <strain evidence="2 3">ATCC 23134</strain>
    </source>
</reference>
<sequence>MSQIRQLNKEVMHLSIFGSFIGAALAFYDIGAITLFLQKFSASQLPEVFIISGISSMVLSAIFIYSQPYFSFSSLTNGFFILIAFTLLAIFTSVYLNLHPNAIRFALIFMGPLNSIALLIFWGTFGRIFNVQESKRLAGKVSAGLAIGQIIALFAIPQILNISGLSTVLLLFLSAFFITIATTYSIIGISRRYRFLSVLNDSAQLIRSTNNAFKLLNNRFVLYLVFFAILSIFVALFLDYWFLSVVETVYIRSDELVDFLSIFGGIVVSASLVVSWYVYRYVVNRFGLAQSLRLHPILLIIFIFLTLAAAYGLGYTLDAKRFIFFFILLMTSKFIHDVLRNAIVSPIYRLYLLPIDVRLRFDTQAKLEGFAQDLGFFLAGIALYLLSIYTSISAMDNIYIALGLLVILIAIIKLMHGEYQRIIQQKLGEEQESQEVGFITLPEKIVQEIDHRDTPQIPTFLNILNILDPIIYKQAILKLLTSEDTVIQKTALIEASKFCILDALPILEKIMELRYFSVLDNAELIRQTYDTLQGAKFRLAKIKYIEQLTQSKLFLERVFGAILCTYADDSIKTKLLNKLFRDPVSLVRYYAVAASAHASNKQLHNFMIEKLGEPQYSNAAFAAIVATGEGLFPSLDSAFYATGQKEIVQLRIVQAYGWVGSQKAVDLLLPKINYSNQNIASMALEMLGRCGYTIEDSKAVPVIIELEEVCGVIIWNMVASQVLDNASCSDILKNALLSEIDYNYEKIYSLLSLLYDTNKVALIKKNLSSGDPEKAEFAFGLLDMMLKEEVKPMILPILSISNFEEKINRTRFVLPTKETMDKKEVLIALVQRDYKWVNKWTKACAIRELLQDGSEENVELLVSNIVNPDIILSEIACEALYQLDREKFEIYAQRFQFKNQYLTLKEAASKVVAANNNDEAENSSEVIGGQSISSIAPNMKFDIITFFTSINELKNIPGLVLSEIAKIATLQEFDAQKIVMIYDNIEDMDYYVIYSGEFVLKNKEKGEFARFEAKEMAHNWHFINETISNVELVTTQPTSVYKISKELFNELQSFHDEIPNSILDYTKTIVG</sequence>
<organism evidence="2 3">
    <name type="scientific">Microscilla marina ATCC 23134</name>
    <dbReference type="NCBI Taxonomy" id="313606"/>
    <lineage>
        <taxon>Bacteria</taxon>
        <taxon>Pseudomonadati</taxon>
        <taxon>Bacteroidota</taxon>
        <taxon>Cytophagia</taxon>
        <taxon>Cytophagales</taxon>
        <taxon>Microscillaceae</taxon>
        <taxon>Microscilla</taxon>
    </lineage>
</organism>
<dbReference type="AlphaFoldDB" id="A1ZX24"/>
<feature type="transmembrane region" description="Helical" evidence="1">
    <location>
        <begin position="137"/>
        <end position="156"/>
    </location>
</feature>
<feature type="transmembrane region" description="Helical" evidence="1">
    <location>
        <begin position="294"/>
        <end position="316"/>
    </location>
</feature>
<feature type="transmembrane region" description="Helical" evidence="1">
    <location>
        <begin position="162"/>
        <end position="187"/>
    </location>
</feature>
<dbReference type="SUPFAM" id="SSF48371">
    <property type="entry name" value="ARM repeat"/>
    <property type="match status" value="1"/>
</dbReference>
<dbReference type="RefSeq" id="WP_002703580.1">
    <property type="nucleotide sequence ID" value="NZ_AAWS01000055.1"/>
</dbReference>
<keyword evidence="1" id="KW-1133">Transmembrane helix</keyword>
<feature type="transmembrane region" description="Helical" evidence="1">
    <location>
        <begin position="12"/>
        <end position="36"/>
    </location>
</feature>
<feature type="transmembrane region" description="Helical" evidence="1">
    <location>
        <begin position="398"/>
        <end position="416"/>
    </location>
</feature>
<feature type="transmembrane region" description="Helical" evidence="1">
    <location>
        <begin position="78"/>
        <end position="96"/>
    </location>
</feature>
<dbReference type="SUPFAM" id="SSF51206">
    <property type="entry name" value="cAMP-binding domain-like"/>
    <property type="match status" value="1"/>
</dbReference>
<dbReference type="InterPro" id="IPR018490">
    <property type="entry name" value="cNMP-bd_dom_sf"/>
</dbReference>
<dbReference type="InterPro" id="IPR016024">
    <property type="entry name" value="ARM-type_fold"/>
</dbReference>
<dbReference type="EMBL" id="AAWS01000055">
    <property type="protein sequence ID" value="EAY25104.1"/>
    <property type="molecule type" value="Genomic_DNA"/>
</dbReference>
<dbReference type="Gene3D" id="2.60.120.10">
    <property type="entry name" value="Jelly Rolls"/>
    <property type="match status" value="1"/>
</dbReference>
<evidence type="ECO:0000313" key="2">
    <source>
        <dbReference type="EMBL" id="EAY25104.1"/>
    </source>
</evidence>
<feature type="transmembrane region" description="Helical" evidence="1">
    <location>
        <begin position="102"/>
        <end position="125"/>
    </location>
</feature>
<feature type="transmembrane region" description="Helical" evidence="1">
    <location>
        <begin position="220"/>
        <end position="242"/>
    </location>
</feature>
<gene>
    <name evidence="2" type="ORF">M23134_06092</name>
</gene>
<dbReference type="InterPro" id="IPR036259">
    <property type="entry name" value="MFS_trans_sf"/>
</dbReference>
<proteinExistence type="predicted"/>
<dbReference type="Proteomes" id="UP000004095">
    <property type="component" value="Unassembled WGS sequence"/>
</dbReference>
<feature type="transmembrane region" description="Helical" evidence="1">
    <location>
        <begin position="374"/>
        <end position="392"/>
    </location>
</feature>
<feature type="transmembrane region" description="Helical" evidence="1">
    <location>
        <begin position="262"/>
        <end position="282"/>
    </location>
</feature>
<dbReference type="Gene3D" id="1.25.10.10">
    <property type="entry name" value="Leucine-rich Repeat Variant"/>
    <property type="match status" value="1"/>
</dbReference>
<keyword evidence="3" id="KW-1185">Reference proteome</keyword>
<comment type="caution">
    <text evidence="2">The sequence shown here is derived from an EMBL/GenBank/DDBJ whole genome shotgun (WGS) entry which is preliminary data.</text>
</comment>